<dbReference type="Proteomes" id="UP000019116">
    <property type="component" value="Chromosome 3A"/>
</dbReference>
<dbReference type="Gramene" id="TraesCAD_scaffold_101384_01G000100.1">
    <property type="protein sequence ID" value="TraesCAD_scaffold_101384_01G000100.1"/>
    <property type="gene ID" value="TraesCAD_scaffold_101384_01G000100"/>
</dbReference>
<evidence type="ECO:0000313" key="3">
    <source>
        <dbReference type="Proteomes" id="UP000019116"/>
    </source>
</evidence>
<dbReference type="Gramene" id="TraesCS3A03G0317800.1">
    <property type="protein sequence ID" value="TraesCS3A03G0317800.1.CDS"/>
    <property type="gene ID" value="TraesCS3A03G0317800"/>
</dbReference>
<dbReference type="EnsemblPlants" id="TraesCS3A02G133500.1">
    <property type="protein sequence ID" value="TraesCS3A02G133500.1"/>
    <property type="gene ID" value="TraesCS3A02G133500"/>
</dbReference>
<sequence>MGLCLLGWSQISVSLPPVRVFFWATGGTGALSAYEQAALQAIEFLQERCKLRSRREQAIAEVRGYEGGQRSGIANRFAAEWESPTALEPKSHDHAPTSPSLNEGSLVAKNPNNGGY</sequence>
<organism evidence="2">
    <name type="scientific">Triticum aestivum</name>
    <name type="common">Wheat</name>
    <dbReference type="NCBI Taxonomy" id="4565"/>
    <lineage>
        <taxon>Eukaryota</taxon>
        <taxon>Viridiplantae</taxon>
        <taxon>Streptophyta</taxon>
        <taxon>Embryophyta</taxon>
        <taxon>Tracheophyta</taxon>
        <taxon>Spermatophyta</taxon>
        <taxon>Magnoliopsida</taxon>
        <taxon>Liliopsida</taxon>
        <taxon>Poales</taxon>
        <taxon>Poaceae</taxon>
        <taxon>BOP clade</taxon>
        <taxon>Pooideae</taxon>
        <taxon>Triticodae</taxon>
        <taxon>Triticeae</taxon>
        <taxon>Triticinae</taxon>
        <taxon>Triticum</taxon>
    </lineage>
</organism>
<accession>A0A3B6EDU1</accession>
<reference evidence="2" key="1">
    <citation type="submission" date="2018-08" db="EMBL/GenBank/DDBJ databases">
        <authorList>
            <person name="Rossello M."/>
        </authorList>
    </citation>
    <scope>NUCLEOTIDE SEQUENCE [LARGE SCALE GENOMIC DNA]</scope>
    <source>
        <strain evidence="2">cv. Chinese Spring</strain>
    </source>
</reference>
<proteinExistence type="predicted"/>
<evidence type="ECO:0000313" key="2">
    <source>
        <dbReference type="EnsemblPlants" id="TraesCS3A02G133500.1"/>
    </source>
</evidence>
<keyword evidence="3" id="KW-1185">Reference proteome</keyword>
<protein>
    <submittedName>
        <fullName evidence="2">Uncharacterized protein</fullName>
    </submittedName>
</protein>
<name>A0A3B6EDU1_WHEAT</name>
<dbReference type="Gramene" id="TraesROB_scaffold_038721_01G000100.1">
    <property type="protein sequence ID" value="TraesROB_scaffold_038721_01G000100.1"/>
    <property type="gene ID" value="TraesROB_scaffold_038721_01G000100"/>
</dbReference>
<dbReference type="Gramene" id="TraesWEE_scaffold_091814_01G000100.1">
    <property type="protein sequence ID" value="TraesWEE_scaffold_091814_01G000100.1"/>
    <property type="gene ID" value="TraesWEE_scaffold_091814_01G000100"/>
</dbReference>
<dbReference type="PaxDb" id="4565-Traes_4BL_68CFAD690.4"/>
<dbReference type="OMA" id="NRFAAKW"/>
<dbReference type="Gramene" id="TraesCLE_scaffold_092829_01G000100.1">
    <property type="protein sequence ID" value="TraesCLE_scaffold_092829_01G000100.1"/>
    <property type="gene ID" value="TraesCLE_scaffold_092829_01G000100"/>
</dbReference>
<reference evidence="2" key="2">
    <citation type="submission" date="2018-10" db="UniProtKB">
        <authorList>
            <consortium name="EnsemblPlants"/>
        </authorList>
    </citation>
    <scope>IDENTIFICATION</scope>
</reference>
<dbReference type="Gramene" id="TraesCS3A02G133500.1">
    <property type="protein sequence ID" value="TraesCS3A02G133500.1"/>
    <property type="gene ID" value="TraesCS3A02G133500"/>
</dbReference>
<evidence type="ECO:0000256" key="1">
    <source>
        <dbReference type="SAM" id="MobiDB-lite"/>
    </source>
</evidence>
<dbReference type="AlphaFoldDB" id="A0A3B6EDU1"/>
<feature type="region of interest" description="Disordered" evidence="1">
    <location>
        <begin position="84"/>
        <end position="116"/>
    </location>
</feature>
<dbReference type="Gramene" id="TraesPARA_EIv1.0_0801090.1">
    <property type="protein sequence ID" value="TraesPARA_EIv1.0_0801090.1.CDS"/>
    <property type="gene ID" value="TraesPARA_EIv1.0_0801090"/>
</dbReference>
<dbReference type="Gramene" id="TraesSYM3A03G01377890.1">
    <property type="protein sequence ID" value="TraesSYM3A03G01377890.1"/>
    <property type="gene ID" value="TraesSYM3A03G01377890"/>
</dbReference>